<name>A0A521FSP8_9SPHI</name>
<evidence type="ECO:0000313" key="2">
    <source>
        <dbReference type="Proteomes" id="UP000320300"/>
    </source>
</evidence>
<evidence type="ECO:0000313" key="1">
    <source>
        <dbReference type="EMBL" id="SMO99146.1"/>
    </source>
</evidence>
<keyword evidence="2" id="KW-1185">Reference proteome</keyword>
<dbReference type="Proteomes" id="UP000320300">
    <property type="component" value="Unassembled WGS sequence"/>
</dbReference>
<protein>
    <submittedName>
        <fullName evidence="1">Uncharacterized protein</fullName>
    </submittedName>
</protein>
<dbReference type="AlphaFoldDB" id="A0A521FSP8"/>
<dbReference type="EMBL" id="FXTN01000020">
    <property type="protein sequence ID" value="SMO99146.1"/>
    <property type="molecule type" value="Genomic_DNA"/>
</dbReference>
<organism evidence="1 2">
    <name type="scientific">Pedobacter westerhofensis</name>
    <dbReference type="NCBI Taxonomy" id="425512"/>
    <lineage>
        <taxon>Bacteria</taxon>
        <taxon>Pseudomonadati</taxon>
        <taxon>Bacteroidota</taxon>
        <taxon>Sphingobacteriia</taxon>
        <taxon>Sphingobacteriales</taxon>
        <taxon>Sphingobacteriaceae</taxon>
        <taxon>Pedobacter</taxon>
    </lineage>
</organism>
<sequence>MIREIVSYYSTLFDKAIITKCLKDINANSDQIYDPI</sequence>
<gene>
    <name evidence="1" type="ORF">SAMN06265348_12023</name>
</gene>
<accession>A0A521FSP8</accession>
<proteinExistence type="predicted"/>
<reference evidence="1 2" key="1">
    <citation type="submission" date="2017-05" db="EMBL/GenBank/DDBJ databases">
        <authorList>
            <person name="Varghese N."/>
            <person name="Submissions S."/>
        </authorList>
    </citation>
    <scope>NUCLEOTIDE SEQUENCE [LARGE SCALE GENOMIC DNA]</scope>
    <source>
        <strain evidence="1 2">DSM 19036</strain>
    </source>
</reference>